<accession>A0A1Y1Q8S6</accession>
<comment type="caution">
    <text evidence="3">The sequence shown here is derived from an EMBL/GenBank/DDBJ whole genome shotgun (WGS) entry which is preliminary data.</text>
</comment>
<feature type="transmembrane region" description="Helical" evidence="1">
    <location>
        <begin position="71"/>
        <end position="91"/>
    </location>
</feature>
<evidence type="ECO:0000256" key="1">
    <source>
        <dbReference type="SAM" id="Phobius"/>
    </source>
</evidence>
<evidence type="ECO:0000313" key="3">
    <source>
        <dbReference type="EMBL" id="OQW99983.1"/>
    </source>
</evidence>
<dbReference type="EMBL" id="MTEJ01000675">
    <property type="protein sequence ID" value="OQW99983.1"/>
    <property type="molecule type" value="Genomic_DNA"/>
</dbReference>
<proteinExistence type="predicted"/>
<gene>
    <name evidence="3" type="ORF">BWK73_49505</name>
</gene>
<dbReference type="Proteomes" id="UP000192491">
    <property type="component" value="Unassembled WGS sequence"/>
</dbReference>
<feature type="transmembrane region" description="Helical" evidence="1">
    <location>
        <begin position="97"/>
        <end position="115"/>
    </location>
</feature>
<evidence type="ECO:0000313" key="4">
    <source>
        <dbReference type="Proteomes" id="UP000192491"/>
    </source>
</evidence>
<dbReference type="InterPro" id="IPR000315">
    <property type="entry name" value="Znf_B-box"/>
</dbReference>
<organism evidence="3 4">
    <name type="scientific">Thiothrix lacustris</name>
    <dbReference type="NCBI Taxonomy" id="525917"/>
    <lineage>
        <taxon>Bacteria</taxon>
        <taxon>Pseudomonadati</taxon>
        <taxon>Pseudomonadota</taxon>
        <taxon>Gammaproteobacteria</taxon>
        <taxon>Thiotrichales</taxon>
        <taxon>Thiotrichaceae</taxon>
        <taxon>Thiothrix</taxon>
    </lineage>
</organism>
<keyword evidence="1" id="KW-0812">Transmembrane</keyword>
<keyword evidence="1" id="KW-0472">Membrane</keyword>
<protein>
    <recommendedName>
        <fullName evidence="2">B box-type domain-containing protein</fullName>
    </recommendedName>
</protein>
<name>A0A1Y1Q8S6_9GAMM</name>
<dbReference type="GO" id="GO:0008270">
    <property type="term" value="F:zinc ion binding"/>
    <property type="evidence" value="ECO:0007669"/>
    <property type="project" value="InterPro"/>
</dbReference>
<keyword evidence="1" id="KW-1133">Transmembrane helix</keyword>
<dbReference type="PROSITE" id="PS50119">
    <property type="entry name" value="ZF_BBOX"/>
    <property type="match status" value="1"/>
</dbReference>
<dbReference type="AlphaFoldDB" id="A0A1Y1Q8S6"/>
<feature type="domain" description="B box-type" evidence="2">
    <location>
        <begin position="1"/>
        <end position="26"/>
    </location>
</feature>
<sequence>MNCYQHRDQSAVGICKACQKAVCPTCAIDTGRGLACSEACVPEVDAYNLIMDKSKHIYGIGSQSKWPPTGILVYFLFALMFLGFGLYPWFVVGEVEWFSLIMGIGFVIIGTVVYVRTRSLKLNC</sequence>
<evidence type="ECO:0000259" key="2">
    <source>
        <dbReference type="PROSITE" id="PS50119"/>
    </source>
</evidence>
<reference evidence="3 4" key="1">
    <citation type="submission" date="2017-01" db="EMBL/GenBank/DDBJ databases">
        <title>Novel large sulfur bacteria in the metagenomes of groundwater-fed chemosynthetic microbial mats in the Lake Huron basin.</title>
        <authorList>
            <person name="Sharrar A.M."/>
            <person name="Flood B.E."/>
            <person name="Bailey J.V."/>
            <person name="Jones D.S."/>
            <person name="Biddanda B."/>
            <person name="Ruberg S.A."/>
            <person name="Marcus D.N."/>
            <person name="Dick G.J."/>
        </authorList>
    </citation>
    <scope>NUCLEOTIDE SEQUENCE [LARGE SCALE GENOMIC DNA]</scope>
    <source>
        <strain evidence="3">A8</strain>
    </source>
</reference>